<organism evidence="7 8">
    <name type="scientific">Candidatus Abyssobacteria bacterium SURF_17</name>
    <dbReference type="NCBI Taxonomy" id="2093361"/>
    <lineage>
        <taxon>Bacteria</taxon>
        <taxon>Pseudomonadati</taxon>
        <taxon>Candidatus Hydrogenedentota</taxon>
        <taxon>Candidatus Abyssobacteria</taxon>
    </lineage>
</organism>
<proteinExistence type="predicted"/>
<dbReference type="CDD" id="cd07984">
    <property type="entry name" value="LPLAT_LABLAT-like"/>
    <property type="match status" value="1"/>
</dbReference>
<dbReference type="PANTHER" id="PTHR30606">
    <property type="entry name" value="LIPID A BIOSYNTHESIS LAUROYL ACYLTRANSFERASE"/>
    <property type="match status" value="1"/>
</dbReference>
<evidence type="ECO:0000256" key="2">
    <source>
        <dbReference type="ARBA" id="ARBA00022475"/>
    </source>
</evidence>
<evidence type="ECO:0000256" key="4">
    <source>
        <dbReference type="ARBA" id="ARBA00022679"/>
    </source>
</evidence>
<dbReference type="GO" id="GO:0009247">
    <property type="term" value="P:glycolipid biosynthetic process"/>
    <property type="evidence" value="ECO:0007669"/>
    <property type="project" value="UniProtKB-ARBA"/>
</dbReference>
<keyword evidence="4" id="KW-0808">Transferase</keyword>
<keyword evidence="2" id="KW-1003">Cell membrane</keyword>
<protein>
    <recommendedName>
        <fullName evidence="9">Lipid A biosynthesis acyltransferase</fullName>
    </recommendedName>
</protein>
<dbReference type="GO" id="GO:0005886">
    <property type="term" value="C:plasma membrane"/>
    <property type="evidence" value="ECO:0007669"/>
    <property type="project" value="UniProtKB-SubCell"/>
</dbReference>
<dbReference type="GO" id="GO:0016746">
    <property type="term" value="F:acyltransferase activity"/>
    <property type="evidence" value="ECO:0007669"/>
    <property type="project" value="UniProtKB-KW"/>
</dbReference>
<dbReference type="AlphaFoldDB" id="A0A419EXH0"/>
<dbReference type="PANTHER" id="PTHR30606:SF10">
    <property type="entry name" value="PHOSPHATIDYLINOSITOL MANNOSIDE ACYLTRANSFERASE"/>
    <property type="match status" value="1"/>
</dbReference>
<gene>
    <name evidence="7" type="ORF">C4532_10815</name>
</gene>
<evidence type="ECO:0000256" key="5">
    <source>
        <dbReference type="ARBA" id="ARBA00023136"/>
    </source>
</evidence>
<evidence type="ECO:0000313" key="8">
    <source>
        <dbReference type="Proteomes" id="UP000285961"/>
    </source>
</evidence>
<comment type="subcellular location">
    <subcellularLocation>
        <location evidence="1">Cell inner membrane</location>
    </subcellularLocation>
</comment>
<dbReference type="Pfam" id="PF03279">
    <property type="entry name" value="Lip_A_acyltrans"/>
    <property type="match status" value="1"/>
</dbReference>
<keyword evidence="5" id="KW-0472">Membrane</keyword>
<reference evidence="7 8" key="1">
    <citation type="journal article" date="2017" name="ISME J.">
        <title>Energy and carbon metabolisms in a deep terrestrial subsurface fluid microbial community.</title>
        <authorList>
            <person name="Momper L."/>
            <person name="Jungbluth S.P."/>
            <person name="Lee M.D."/>
            <person name="Amend J.P."/>
        </authorList>
    </citation>
    <scope>NUCLEOTIDE SEQUENCE [LARGE SCALE GENOMIC DNA]</scope>
    <source>
        <strain evidence="7">SURF_17</strain>
    </source>
</reference>
<dbReference type="Proteomes" id="UP000285961">
    <property type="component" value="Unassembled WGS sequence"/>
</dbReference>
<evidence type="ECO:0000313" key="7">
    <source>
        <dbReference type="EMBL" id="RJP69523.1"/>
    </source>
</evidence>
<keyword evidence="6" id="KW-0012">Acyltransferase</keyword>
<evidence type="ECO:0000256" key="3">
    <source>
        <dbReference type="ARBA" id="ARBA00022519"/>
    </source>
</evidence>
<keyword evidence="3" id="KW-0997">Cell inner membrane</keyword>
<evidence type="ECO:0000256" key="1">
    <source>
        <dbReference type="ARBA" id="ARBA00004533"/>
    </source>
</evidence>
<dbReference type="EMBL" id="QZKI01000081">
    <property type="protein sequence ID" value="RJP69523.1"/>
    <property type="molecule type" value="Genomic_DNA"/>
</dbReference>
<evidence type="ECO:0000256" key="6">
    <source>
        <dbReference type="ARBA" id="ARBA00023315"/>
    </source>
</evidence>
<accession>A0A419EXH0</accession>
<dbReference type="InterPro" id="IPR004960">
    <property type="entry name" value="LipA_acyltrans"/>
</dbReference>
<sequence length="291" mass="33037">MLEYVIYLGAVFLATVFPLRPLHWIARRIADIHHFFDRRGRANVRANLRVMLGGSLDEKALRKAVKQTYYHFSLYLAEFFRMKKLDRDYFDSHVRIVGIENVDAALSRGNGVVVVSAHYSNWELGLSYLAVCGYPAYAIVAPHRNKRVNDLFLAPRLSTGVRVISTENAIEGGYEALKNNGILCLLGDRVTTKGGIQIPFFGRAAVFPKGPAKFAVKGRAPIVPAYIMRQPENTFVMTFDEPIYTHDLPDTEESVQALMQAYAQKLESYVRHDPIQYGVFYRIWRDADNTA</sequence>
<evidence type="ECO:0008006" key="9">
    <source>
        <dbReference type="Google" id="ProtNLM"/>
    </source>
</evidence>
<name>A0A419EXH0_9BACT</name>
<comment type="caution">
    <text evidence="7">The sequence shown here is derived from an EMBL/GenBank/DDBJ whole genome shotgun (WGS) entry which is preliminary data.</text>
</comment>